<accession>G6AHH9</accession>
<reference evidence="2 3" key="1">
    <citation type="submission" date="2011-10" db="EMBL/GenBank/DDBJ databases">
        <title>The Genome Sequence of Prevotella histicola F0411.</title>
        <authorList>
            <consortium name="The Broad Institute Genome Sequencing Platform"/>
            <person name="Earl A."/>
            <person name="Ward D."/>
            <person name="Feldgarden M."/>
            <person name="Gevers D."/>
            <person name="Izard J."/>
            <person name="Ganesan A."/>
            <person name="Blanton J.M."/>
            <person name="Baranova O.V."/>
            <person name="Tanner A.C."/>
            <person name="Mathney J.M.J."/>
            <person name="Dewhirst F.E."/>
            <person name="Young S.K."/>
            <person name="Zeng Q."/>
            <person name="Gargeya S."/>
            <person name="Fitzgerald M."/>
            <person name="Haas B."/>
            <person name="Abouelleil A."/>
            <person name="Alvarado L."/>
            <person name="Arachchi H.M."/>
            <person name="Berlin A."/>
            <person name="Brown A."/>
            <person name="Chapman S.B."/>
            <person name="Chen Z."/>
            <person name="Dunbar C."/>
            <person name="Freedman E."/>
            <person name="Gearin G."/>
            <person name="Gellesch M."/>
            <person name="Goldberg J."/>
            <person name="Griggs A."/>
            <person name="Gujja S."/>
            <person name="Heiman D."/>
            <person name="Howarth C."/>
            <person name="Larson L."/>
            <person name="Lui A."/>
            <person name="MacDonald P.J.P."/>
            <person name="Montmayeur A."/>
            <person name="Murphy C."/>
            <person name="Neiman D."/>
            <person name="Pearson M."/>
            <person name="Priest M."/>
            <person name="Roberts A."/>
            <person name="Saif S."/>
            <person name="Shea T."/>
            <person name="Shenoy N."/>
            <person name="Sisk P."/>
            <person name="Stolte C."/>
            <person name="Sykes S."/>
            <person name="Wortman J."/>
            <person name="Nusbaum C."/>
            <person name="Birren B."/>
        </authorList>
    </citation>
    <scope>NUCLEOTIDE SEQUENCE [LARGE SCALE GENOMIC DNA]</scope>
    <source>
        <strain evidence="2 3">F0411</strain>
    </source>
</reference>
<dbReference type="STRING" id="857291.HMPREF9138_01556"/>
<keyword evidence="3" id="KW-1185">Reference proteome</keyword>
<gene>
    <name evidence="2" type="ORF">HMPREF9138_01556</name>
</gene>
<evidence type="ECO:0000256" key="1">
    <source>
        <dbReference type="SAM" id="MobiDB-lite"/>
    </source>
</evidence>
<sequence length="38" mass="4352">MSGSKFSKKNREKAGNVLFNMPNHEQKGKDTERNNNTN</sequence>
<evidence type="ECO:0000313" key="2">
    <source>
        <dbReference type="EMBL" id="EHG15980.1"/>
    </source>
</evidence>
<name>G6AHH9_9BACT</name>
<dbReference type="EMBL" id="AFXP01000014">
    <property type="protein sequence ID" value="EHG15980.1"/>
    <property type="molecule type" value="Genomic_DNA"/>
</dbReference>
<comment type="caution">
    <text evidence="2">The sequence shown here is derived from an EMBL/GenBank/DDBJ whole genome shotgun (WGS) entry which is preliminary data.</text>
</comment>
<proteinExistence type="predicted"/>
<dbReference type="Proteomes" id="UP000004597">
    <property type="component" value="Unassembled WGS sequence"/>
</dbReference>
<feature type="compositionally biased region" description="Basic residues" evidence="1">
    <location>
        <begin position="1"/>
        <end position="11"/>
    </location>
</feature>
<protein>
    <submittedName>
        <fullName evidence="2">Uncharacterized protein</fullName>
    </submittedName>
</protein>
<feature type="region of interest" description="Disordered" evidence="1">
    <location>
        <begin position="1"/>
        <end position="38"/>
    </location>
</feature>
<dbReference type="HOGENOM" id="CLU_3331448_0_0_10"/>
<evidence type="ECO:0000313" key="3">
    <source>
        <dbReference type="Proteomes" id="UP000004597"/>
    </source>
</evidence>
<feature type="compositionally biased region" description="Basic and acidic residues" evidence="1">
    <location>
        <begin position="24"/>
        <end position="38"/>
    </location>
</feature>
<organism evidence="2 3">
    <name type="scientific">Prevotella histicola F0411</name>
    <dbReference type="NCBI Taxonomy" id="857291"/>
    <lineage>
        <taxon>Bacteria</taxon>
        <taxon>Pseudomonadati</taxon>
        <taxon>Bacteroidota</taxon>
        <taxon>Bacteroidia</taxon>
        <taxon>Bacteroidales</taxon>
        <taxon>Prevotellaceae</taxon>
        <taxon>Prevotella</taxon>
    </lineage>
</organism>
<dbReference type="AlphaFoldDB" id="G6AHH9"/>